<dbReference type="GeneID" id="95509608"/>
<organism evidence="3 4">
    <name type="scientific">Streptomyces misionensis</name>
    <dbReference type="NCBI Taxonomy" id="67331"/>
    <lineage>
        <taxon>Bacteria</taxon>
        <taxon>Bacillati</taxon>
        <taxon>Actinomycetota</taxon>
        <taxon>Actinomycetes</taxon>
        <taxon>Kitasatosporales</taxon>
        <taxon>Streptomycetaceae</taxon>
        <taxon>Streptomyces</taxon>
    </lineage>
</organism>
<protein>
    <recommendedName>
        <fullName evidence="5">Secreted protein</fullName>
    </recommendedName>
</protein>
<dbReference type="STRING" id="67331.SAMN04490357_0319"/>
<proteinExistence type="predicted"/>
<dbReference type="EMBL" id="FNTD01000004">
    <property type="protein sequence ID" value="SEB76003.1"/>
    <property type="molecule type" value="Genomic_DNA"/>
</dbReference>
<feature type="chain" id="PRO_5039628186" description="Secreted protein" evidence="2">
    <location>
        <begin position="26"/>
        <end position="131"/>
    </location>
</feature>
<name>A0A1H4LZ69_9ACTN</name>
<sequence>MFPGTTVRAVLTLLTAALLALQLFAPTAGFAPAHTLRHAEARAEPGTTSPAPPVRDGEGSLRVPGCAGDPVGVPLLRERQRRSFAGGPRQHPLTAVRIADGNAPAAPGAVLPSAPVTGRAHAPAVLQVCRC</sequence>
<feature type="signal peptide" evidence="2">
    <location>
        <begin position="1"/>
        <end position="25"/>
    </location>
</feature>
<dbReference type="RefSeq" id="WP_074990164.1">
    <property type="nucleotide sequence ID" value="NZ_FNTD01000004.1"/>
</dbReference>
<accession>A0A1H4LZ69</accession>
<dbReference type="AlphaFoldDB" id="A0A1H4LZ69"/>
<dbReference type="Proteomes" id="UP000182375">
    <property type="component" value="Unassembled WGS sequence"/>
</dbReference>
<feature type="region of interest" description="Disordered" evidence="1">
    <location>
        <begin position="38"/>
        <end position="66"/>
    </location>
</feature>
<gene>
    <name evidence="3" type="ORF">SAMN04490357_0319</name>
</gene>
<evidence type="ECO:0000256" key="1">
    <source>
        <dbReference type="SAM" id="MobiDB-lite"/>
    </source>
</evidence>
<evidence type="ECO:0000313" key="4">
    <source>
        <dbReference type="Proteomes" id="UP000182375"/>
    </source>
</evidence>
<reference evidence="3 4" key="1">
    <citation type="submission" date="2016-10" db="EMBL/GenBank/DDBJ databases">
        <authorList>
            <person name="de Groot N.N."/>
        </authorList>
    </citation>
    <scope>NUCLEOTIDE SEQUENCE [LARGE SCALE GENOMIC DNA]</scope>
    <source>
        <strain evidence="3 4">DSM 40306</strain>
    </source>
</reference>
<evidence type="ECO:0008006" key="5">
    <source>
        <dbReference type="Google" id="ProtNLM"/>
    </source>
</evidence>
<evidence type="ECO:0000256" key="2">
    <source>
        <dbReference type="SAM" id="SignalP"/>
    </source>
</evidence>
<keyword evidence="2" id="KW-0732">Signal</keyword>
<evidence type="ECO:0000313" key="3">
    <source>
        <dbReference type="EMBL" id="SEB76003.1"/>
    </source>
</evidence>